<accession>A0A9P1I3B6</accession>
<protein>
    <submittedName>
        <fullName evidence="4">Uncharacterized protein</fullName>
    </submittedName>
</protein>
<evidence type="ECO:0000313" key="5">
    <source>
        <dbReference type="Proteomes" id="UP001152747"/>
    </source>
</evidence>
<dbReference type="EMBL" id="CANHGI010000001">
    <property type="protein sequence ID" value="CAI5437981.1"/>
    <property type="molecule type" value="Genomic_DNA"/>
</dbReference>
<feature type="compositionally biased region" description="Polar residues" evidence="3">
    <location>
        <begin position="69"/>
        <end position="82"/>
    </location>
</feature>
<feature type="compositionally biased region" description="Basic and acidic residues" evidence="3">
    <location>
        <begin position="310"/>
        <end position="326"/>
    </location>
</feature>
<proteinExistence type="predicted"/>
<feature type="compositionally biased region" description="Basic and acidic residues" evidence="3">
    <location>
        <begin position="176"/>
        <end position="192"/>
    </location>
</feature>
<name>A0A9P1I3B6_9PELO</name>
<sequence>MATFASIELMKKLNEDDDLEGTSTSEGEKVLGIEKSGPKRIVTKEVSSIFNLKNELLKKQSKLQKTNIKGTTHISGKSNLLTTKKEEKEAAEKEAVERRKRINQNERKMRCEQEIELAQQKLRDKAALYDKLAEGNVVLPENAEFVVDFMAKKREKERKYEEEEACSSYSSITKKPTRDPTPERYHHSEEQRVFGVSHMRFSKDEEKRKEEIQNLLDYSKQVQEDSRKNMEKKAELEEKRLKKINALRIKKGLEPIKPSAPPPSQPSINLDEIPIPPEQQHETPEQRHLRLMKSSREWDRGKGLYTQWIEKQRDDRNDEFRPPDVY</sequence>
<evidence type="ECO:0000313" key="4">
    <source>
        <dbReference type="EMBL" id="CAI5437981.1"/>
    </source>
</evidence>
<evidence type="ECO:0000256" key="1">
    <source>
        <dbReference type="ARBA" id="ARBA00023054"/>
    </source>
</evidence>
<gene>
    <name evidence="4" type="ORF">CAMP_LOCUS618</name>
</gene>
<feature type="region of interest" description="Disordered" evidence="3">
    <location>
        <begin position="69"/>
        <end position="101"/>
    </location>
</feature>
<dbReference type="InterPro" id="IPR025066">
    <property type="entry name" value="CCDC174-like"/>
</dbReference>
<dbReference type="PANTHER" id="PTHR15885:SF1">
    <property type="entry name" value="COILED-COIL DOMAIN-CONTAINING PROTEIN 174"/>
    <property type="match status" value="1"/>
</dbReference>
<dbReference type="OrthoDB" id="5211809at2759"/>
<feature type="compositionally biased region" description="Basic and acidic residues" evidence="3">
    <location>
        <begin position="279"/>
        <end position="302"/>
    </location>
</feature>
<comment type="caution">
    <text evidence="4">The sequence shown here is derived from an EMBL/GenBank/DDBJ whole genome shotgun (WGS) entry which is preliminary data.</text>
</comment>
<keyword evidence="1 2" id="KW-0175">Coiled coil</keyword>
<keyword evidence="5" id="KW-1185">Reference proteome</keyword>
<feature type="compositionally biased region" description="Basic and acidic residues" evidence="3">
    <location>
        <begin position="83"/>
        <end position="101"/>
    </location>
</feature>
<dbReference type="Proteomes" id="UP001152747">
    <property type="component" value="Unassembled WGS sequence"/>
</dbReference>
<dbReference type="AlphaFoldDB" id="A0A9P1I3B6"/>
<reference evidence="4" key="1">
    <citation type="submission" date="2022-11" db="EMBL/GenBank/DDBJ databases">
        <authorList>
            <person name="Kikuchi T."/>
        </authorList>
    </citation>
    <scope>NUCLEOTIDE SEQUENCE</scope>
    <source>
        <strain evidence="4">PS1010</strain>
    </source>
</reference>
<dbReference type="PANTHER" id="PTHR15885">
    <property type="entry name" value="COILED-COIL DOMAIN-CONTAINING PROTEIN 174"/>
    <property type="match status" value="1"/>
</dbReference>
<evidence type="ECO:0000256" key="3">
    <source>
        <dbReference type="SAM" id="MobiDB-lite"/>
    </source>
</evidence>
<organism evidence="4 5">
    <name type="scientific">Caenorhabditis angaria</name>
    <dbReference type="NCBI Taxonomy" id="860376"/>
    <lineage>
        <taxon>Eukaryota</taxon>
        <taxon>Metazoa</taxon>
        <taxon>Ecdysozoa</taxon>
        <taxon>Nematoda</taxon>
        <taxon>Chromadorea</taxon>
        <taxon>Rhabditida</taxon>
        <taxon>Rhabditina</taxon>
        <taxon>Rhabditomorpha</taxon>
        <taxon>Rhabditoidea</taxon>
        <taxon>Rhabditidae</taxon>
        <taxon>Peloderinae</taxon>
        <taxon>Caenorhabditis</taxon>
    </lineage>
</organism>
<feature type="coiled-coil region" evidence="2">
    <location>
        <begin position="219"/>
        <end position="247"/>
    </location>
</feature>
<dbReference type="Pfam" id="PF13300">
    <property type="entry name" value="DUF4078"/>
    <property type="match status" value="1"/>
</dbReference>
<feature type="region of interest" description="Disordered" evidence="3">
    <location>
        <begin position="160"/>
        <end position="208"/>
    </location>
</feature>
<evidence type="ECO:0000256" key="2">
    <source>
        <dbReference type="SAM" id="Coils"/>
    </source>
</evidence>
<feature type="region of interest" description="Disordered" evidence="3">
    <location>
        <begin position="252"/>
        <end position="326"/>
    </location>
</feature>
<dbReference type="GO" id="GO:0005634">
    <property type="term" value="C:nucleus"/>
    <property type="evidence" value="ECO:0007669"/>
    <property type="project" value="TreeGrafter"/>
</dbReference>